<keyword evidence="5 13" id="KW-0547">Nucleotide-binding</keyword>
<evidence type="ECO:0000256" key="11">
    <source>
        <dbReference type="ARBA" id="ARBA00066987"/>
    </source>
</evidence>
<feature type="binding site" evidence="13">
    <location>
        <position position="189"/>
    </location>
    <ligand>
        <name>ATP</name>
        <dbReference type="ChEBI" id="CHEBI:30616"/>
    </ligand>
</feature>
<feature type="binding site" description="in other chain" evidence="13">
    <location>
        <position position="173"/>
    </location>
    <ligand>
        <name>deamido-NAD(+)</name>
        <dbReference type="ChEBI" id="CHEBI:58437"/>
        <note>ligand shared between two neighboring subunits</note>
    </ligand>
</feature>
<dbReference type="InterPro" id="IPR022926">
    <property type="entry name" value="NH(3)-dep_NAD(+)_synth"/>
</dbReference>
<dbReference type="PANTHER" id="PTHR23090">
    <property type="entry name" value="NH 3 /GLUTAMINE-DEPENDENT NAD + SYNTHETASE"/>
    <property type="match status" value="1"/>
</dbReference>
<dbReference type="UniPathway" id="UPA00253">
    <property type="reaction ID" value="UER00333"/>
</dbReference>
<organism evidence="17 18">
    <name type="scientific">Weissella halotolerans DSM 20190</name>
    <dbReference type="NCBI Taxonomy" id="1123500"/>
    <lineage>
        <taxon>Bacteria</taxon>
        <taxon>Bacillati</taxon>
        <taxon>Bacillota</taxon>
        <taxon>Bacilli</taxon>
        <taxon>Lactobacillales</taxon>
        <taxon>Lactobacillaceae</taxon>
        <taxon>Weissella</taxon>
    </lineage>
</organism>
<dbReference type="HAMAP" id="MF_00193">
    <property type="entry name" value="NadE_ammonia_dep"/>
    <property type="match status" value="1"/>
</dbReference>
<feature type="binding site" description="in other chain" evidence="13">
    <location>
        <begin position="260"/>
        <end position="261"/>
    </location>
    <ligand>
        <name>deamido-NAD(+)</name>
        <dbReference type="ChEBI" id="CHEBI:58437"/>
        <note>ligand shared between two neighboring subunits</note>
    </ligand>
</feature>
<dbReference type="NCBIfam" id="NF001979">
    <property type="entry name" value="PRK00768.1"/>
    <property type="match status" value="1"/>
</dbReference>
<keyword evidence="18" id="KW-1185">Reference proteome</keyword>
<accession>A0A0R2FWG4</accession>
<gene>
    <name evidence="13" type="primary">nadE</name>
    <name evidence="17" type="ORF">IV68_GL000701</name>
</gene>
<feature type="binding site" evidence="13">
    <location>
        <position position="180"/>
    </location>
    <ligand>
        <name>deamido-NAD(+)</name>
        <dbReference type="ChEBI" id="CHEBI:58437"/>
        <note>ligand shared between two neighboring subunits</note>
    </ligand>
</feature>
<dbReference type="SUPFAM" id="SSF52402">
    <property type="entry name" value="Adenine nucleotide alpha hydrolases-like"/>
    <property type="match status" value="1"/>
</dbReference>
<evidence type="ECO:0000256" key="6">
    <source>
        <dbReference type="ARBA" id="ARBA00022840"/>
    </source>
</evidence>
<dbReference type="CDD" id="cd00553">
    <property type="entry name" value="NAD_synthase"/>
    <property type="match status" value="1"/>
</dbReference>
<evidence type="ECO:0000256" key="2">
    <source>
        <dbReference type="ARBA" id="ARBA00011738"/>
    </source>
</evidence>
<evidence type="ECO:0000256" key="1">
    <source>
        <dbReference type="ARBA" id="ARBA00005859"/>
    </source>
</evidence>
<evidence type="ECO:0000259" key="16">
    <source>
        <dbReference type="Pfam" id="PF02540"/>
    </source>
</evidence>
<evidence type="ECO:0000256" key="12">
    <source>
        <dbReference type="ARBA" id="ARBA00070926"/>
    </source>
</evidence>
<evidence type="ECO:0000256" key="9">
    <source>
        <dbReference type="ARBA" id="ARBA00051206"/>
    </source>
</evidence>
<dbReference type="Proteomes" id="UP000051296">
    <property type="component" value="Unassembled WGS sequence"/>
</dbReference>
<dbReference type="InterPro" id="IPR003694">
    <property type="entry name" value="NAD_synthase"/>
</dbReference>
<keyword evidence="7 13" id="KW-0460">Magnesium</keyword>
<comment type="subunit">
    <text evidence="2 13">Homodimer.</text>
</comment>
<feature type="binding site" evidence="13">
    <location>
        <position position="211"/>
    </location>
    <ligand>
        <name>ATP</name>
        <dbReference type="ChEBI" id="CHEBI:30616"/>
    </ligand>
</feature>
<dbReference type="GO" id="GO:0046872">
    <property type="term" value="F:metal ion binding"/>
    <property type="evidence" value="ECO:0007669"/>
    <property type="project" value="UniProtKB-KW"/>
</dbReference>
<reference evidence="17 18" key="1">
    <citation type="journal article" date="2015" name="Genome Announc.">
        <title>Expanding the biotechnology potential of lactobacilli through comparative genomics of 213 strains and associated genera.</title>
        <authorList>
            <person name="Sun Z."/>
            <person name="Harris H.M."/>
            <person name="McCann A."/>
            <person name="Guo C."/>
            <person name="Argimon S."/>
            <person name="Zhang W."/>
            <person name="Yang X."/>
            <person name="Jeffery I.B."/>
            <person name="Cooney J.C."/>
            <person name="Kagawa T.F."/>
            <person name="Liu W."/>
            <person name="Song Y."/>
            <person name="Salvetti E."/>
            <person name="Wrobel A."/>
            <person name="Rasinkangas P."/>
            <person name="Parkhill J."/>
            <person name="Rea M.C."/>
            <person name="O'Sullivan O."/>
            <person name="Ritari J."/>
            <person name="Douillard F.P."/>
            <person name="Paul Ross R."/>
            <person name="Yang R."/>
            <person name="Briner A.E."/>
            <person name="Felis G.E."/>
            <person name="de Vos W.M."/>
            <person name="Barrangou R."/>
            <person name="Klaenhammer T.R."/>
            <person name="Caufield P.W."/>
            <person name="Cui Y."/>
            <person name="Zhang H."/>
            <person name="O'Toole P.W."/>
        </authorList>
    </citation>
    <scope>NUCLEOTIDE SEQUENCE [LARGE SCALE GENOMIC DNA]</scope>
    <source>
        <strain evidence="17 18">DSM 20190</strain>
    </source>
</reference>
<proteinExistence type="inferred from homology"/>
<sequence>MRNKQAAIIKTLGVQPTIDPALEFRRSVELLKDYLEQTGQKSYMLGISGGQDSTLAGKMAQTAINELRAQTGDSHYQFIAMRLPYNQQSDEQDALDAIAWQAADRVIRVNIQPVTDAVVKELEAAGETISDFNKGNIKARQRMIMQYAVAGEHQGLVIGTDHAAEAVTGFYTKFGDGAADITPLYRLDKRQGRQILAYLGAPKHLYEKVPTADLEEDRPALPDEQALGVTYQQIDDYLEGRTIDPIAADKIEAWYARTEHKRQAPVNLVDTWWRN</sequence>
<dbReference type="GO" id="GO:0005737">
    <property type="term" value="C:cytoplasm"/>
    <property type="evidence" value="ECO:0007669"/>
    <property type="project" value="InterPro"/>
</dbReference>
<evidence type="ECO:0000256" key="5">
    <source>
        <dbReference type="ARBA" id="ARBA00022741"/>
    </source>
</evidence>
<comment type="catalytic activity">
    <reaction evidence="9 13 15">
        <text>deamido-NAD(+) + NH4(+) + ATP = AMP + diphosphate + NAD(+) + H(+)</text>
        <dbReference type="Rhea" id="RHEA:21188"/>
        <dbReference type="ChEBI" id="CHEBI:15378"/>
        <dbReference type="ChEBI" id="CHEBI:28938"/>
        <dbReference type="ChEBI" id="CHEBI:30616"/>
        <dbReference type="ChEBI" id="CHEBI:33019"/>
        <dbReference type="ChEBI" id="CHEBI:57540"/>
        <dbReference type="ChEBI" id="CHEBI:58437"/>
        <dbReference type="ChEBI" id="CHEBI:456215"/>
        <dbReference type="EC" id="6.3.1.5"/>
    </reaction>
</comment>
<dbReference type="STRING" id="1123500.GCA_000420365_00728"/>
<evidence type="ECO:0000256" key="10">
    <source>
        <dbReference type="ARBA" id="ARBA00055966"/>
    </source>
</evidence>
<keyword evidence="4 13" id="KW-0479">Metal-binding</keyword>
<feature type="binding site" evidence="13">
    <location>
        <position position="52"/>
    </location>
    <ligand>
        <name>Mg(2+)</name>
        <dbReference type="ChEBI" id="CHEBI:18420"/>
    </ligand>
</feature>
<dbReference type="PATRIC" id="fig|1123500.6.peg.705"/>
<dbReference type="InterPro" id="IPR022310">
    <property type="entry name" value="NAD/GMP_synthase"/>
</dbReference>
<keyword evidence="6 13" id="KW-0067">ATP-binding</keyword>
<comment type="pathway">
    <text evidence="13">Cofactor biosynthesis; NAD(+) biosynthesis; NAD(+) from deamido-NAD(+) (ammonia route): step 1/1.</text>
</comment>
<evidence type="ECO:0000256" key="4">
    <source>
        <dbReference type="ARBA" id="ARBA00022723"/>
    </source>
</evidence>
<feature type="binding site" evidence="13">
    <location>
        <position position="160"/>
    </location>
    <ligand>
        <name>ATP</name>
        <dbReference type="ChEBI" id="CHEBI:30616"/>
    </ligand>
</feature>
<comment type="function">
    <text evidence="10 13">Catalyzes the ATP-dependent amidation of deamido-NAD to form NAD. Uses ammonia as a nitrogen source.</text>
</comment>
<dbReference type="GO" id="GO:0008795">
    <property type="term" value="F:NAD+ synthase activity"/>
    <property type="evidence" value="ECO:0007669"/>
    <property type="project" value="UniProtKB-UniRule"/>
</dbReference>
<dbReference type="AlphaFoldDB" id="A0A0R2FWG4"/>
<evidence type="ECO:0000256" key="7">
    <source>
        <dbReference type="ARBA" id="ARBA00022842"/>
    </source>
</evidence>
<dbReference type="PANTHER" id="PTHR23090:SF7">
    <property type="entry name" value="NH(3)-DEPENDENT NAD(+) SYNTHETASE"/>
    <property type="match status" value="1"/>
</dbReference>
<dbReference type="Pfam" id="PF02540">
    <property type="entry name" value="NAD_synthase"/>
    <property type="match status" value="1"/>
</dbReference>
<keyword evidence="8 13" id="KW-0520">NAD</keyword>
<dbReference type="GO" id="GO:0005524">
    <property type="term" value="F:ATP binding"/>
    <property type="evidence" value="ECO:0007669"/>
    <property type="project" value="UniProtKB-UniRule"/>
</dbReference>
<evidence type="ECO:0000256" key="13">
    <source>
        <dbReference type="HAMAP-Rule" id="MF_00193"/>
    </source>
</evidence>
<dbReference type="NCBIfam" id="TIGR00552">
    <property type="entry name" value="nadE"/>
    <property type="match status" value="1"/>
</dbReference>
<dbReference type="OrthoDB" id="9803818at2"/>
<comment type="caution">
    <text evidence="17">The sequence shown here is derived from an EMBL/GenBank/DDBJ whole genome shotgun (WGS) entry which is preliminary data.</text>
</comment>
<evidence type="ECO:0000313" key="18">
    <source>
        <dbReference type="Proteomes" id="UP000051296"/>
    </source>
</evidence>
<feature type="domain" description="NAD/GMP synthase" evidence="16">
    <location>
        <begin position="25"/>
        <end position="265"/>
    </location>
</feature>
<dbReference type="eggNOG" id="COG0171">
    <property type="taxonomic scope" value="Bacteria"/>
</dbReference>
<feature type="binding site" evidence="13">
    <location>
        <begin position="46"/>
        <end position="53"/>
    </location>
    <ligand>
        <name>ATP</name>
        <dbReference type="ChEBI" id="CHEBI:30616"/>
    </ligand>
</feature>
<evidence type="ECO:0000256" key="8">
    <source>
        <dbReference type="ARBA" id="ARBA00023027"/>
    </source>
</evidence>
<evidence type="ECO:0000256" key="15">
    <source>
        <dbReference type="RuleBase" id="RU003812"/>
    </source>
</evidence>
<evidence type="ECO:0000256" key="14">
    <source>
        <dbReference type="RuleBase" id="RU003811"/>
    </source>
</evidence>
<feature type="binding site" description="in other chain" evidence="13">
    <location>
        <position position="140"/>
    </location>
    <ligand>
        <name>deamido-NAD(+)</name>
        <dbReference type="ChEBI" id="CHEBI:58437"/>
        <note>ligand shared between two neighboring subunits</note>
    </ligand>
</feature>
<name>A0A0R2FWG4_9LACO</name>
<dbReference type="EMBL" id="JQAX01000002">
    <property type="protein sequence ID" value="KRN32350.1"/>
    <property type="molecule type" value="Genomic_DNA"/>
</dbReference>
<comment type="similarity">
    <text evidence="1 13 14">Belongs to the NAD synthetase family.</text>
</comment>
<protein>
    <recommendedName>
        <fullName evidence="12 13">NH(3)-dependent NAD(+) synthetase</fullName>
        <ecNumber evidence="11 13">6.3.1.5</ecNumber>
    </recommendedName>
</protein>
<evidence type="ECO:0000313" key="17">
    <source>
        <dbReference type="EMBL" id="KRN32350.1"/>
    </source>
</evidence>
<dbReference type="FunFam" id="3.40.50.620:FF:000015">
    <property type="entry name" value="NH(3)-dependent NAD(+) synthetase"/>
    <property type="match status" value="1"/>
</dbReference>
<dbReference type="InParanoid" id="A0A0R2FWG4"/>
<evidence type="ECO:0000256" key="3">
    <source>
        <dbReference type="ARBA" id="ARBA00022598"/>
    </source>
</evidence>
<dbReference type="RefSeq" id="WP_022791503.1">
    <property type="nucleotide sequence ID" value="NZ_ATUU01000002.1"/>
</dbReference>
<dbReference type="GO" id="GO:0003952">
    <property type="term" value="F:NAD+ synthase (glutamine-hydrolyzing) activity"/>
    <property type="evidence" value="ECO:0007669"/>
    <property type="project" value="InterPro"/>
</dbReference>
<dbReference type="EC" id="6.3.1.5" evidence="11 13"/>
<dbReference type="GO" id="GO:0004359">
    <property type="term" value="F:glutaminase activity"/>
    <property type="evidence" value="ECO:0007669"/>
    <property type="project" value="InterPro"/>
</dbReference>
<dbReference type="Gene3D" id="3.40.50.620">
    <property type="entry name" value="HUPs"/>
    <property type="match status" value="1"/>
</dbReference>
<dbReference type="GO" id="GO:0009435">
    <property type="term" value="P:NAD+ biosynthetic process"/>
    <property type="evidence" value="ECO:0007669"/>
    <property type="project" value="UniProtKB-UniRule"/>
</dbReference>
<keyword evidence="3 13" id="KW-0436">Ligase</keyword>
<dbReference type="FunCoup" id="A0A0R2FWG4">
    <property type="interactions" value="63"/>
</dbReference>
<feature type="binding site" evidence="13">
    <location>
        <position position="165"/>
    </location>
    <ligand>
        <name>Mg(2+)</name>
        <dbReference type="ChEBI" id="CHEBI:18420"/>
    </ligand>
</feature>
<dbReference type="InterPro" id="IPR014729">
    <property type="entry name" value="Rossmann-like_a/b/a_fold"/>
</dbReference>